<dbReference type="InterPro" id="IPR032677">
    <property type="entry name" value="GTP_cyclohydro_II"/>
</dbReference>
<feature type="binding site" evidence="12">
    <location>
        <position position="349"/>
    </location>
    <ligand>
        <name>GTP</name>
        <dbReference type="ChEBI" id="CHEBI:37565"/>
    </ligand>
</feature>
<dbReference type="UniPathway" id="UPA00275">
    <property type="reaction ID" value="UER00400"/>
</dbReference>
<feature type="binding site" evidence="12">
    <location>
        <position position="249"/>
    </location>
    <ligand>
        <name>Zn(2+)</name>
        <dbReference type="ChEBI" id="CHEBI:29105"/>
        <note>catalytic</note>
    </ligand>
</feature>
<evidence type="ECO:0000256" key="11">
    <source>
        <dbReference type="ARBA" id="ARBA00049295"/>
    </source>
</evidence>
<dbReference type="InterPro" id="IPR000926">
    <property type="entry name" value="RibA"/>
</dbReference>
<dbReference type="SUPFAM" id="SSF142695">
    <property type="entry name" value="RibA-like"/>
    <property type="match status" value="1"/>
</dbReference>
<dbReference type="InterPro" id="IPR036144">
    <property type="entry name" value="RibA-like_sf"/>
</dbReference>
<evidence type="ECO:0000256" key="6">
    <source>
        <dbReference type="ARBA" id="ARBA00022741"/>
    </source>
</evidence>
<evidence type="ECO:0000256" key="3">
    <source>
        <dbReference type="ARBA" id="ARBA00008976"/>
    </source>
</evidence>
<dbReference type="InterPro" id="IPR017945">
    <property type="entry name" value="DHBP_synth_RibB-like_a/b_dom"/>
</dbReference>
<dbReference type="RefSeq" id="WP_126996963.1">
    <property type="nucleotide sequence ID" value="NZ_CP173190.1"/>
</dbReference>
<feature type="binding site" evidence="12">
    <location>
        <begin position="287"/>
        <end position="289"/>
    </location>
    <ligand>
        <name>GTP</name>
        <dbReference type="ChEBI" id="CHEBI:37565"/>
    </ligand>
</feature>
<gene>
    <name evidence="12 14" type="primary">ribA</name>
    <name evidence="14" type="ORF">EJ913_09130</name>
</gene>
<evidence type="ECO:0000256" key="8">
    <source>
        <dbReference type="ARBA" id="ARBA00022833"/>
    </source>
</evidence>
<name>A0A433JBG6_9PROT</name>
<evidence type="ECO:0000256" key="2">
    <source>
        <dbReference type="ARBA" id="ARBA00005520"/>
    </source>
</evidence>
<feature type="binding site" evidence="12">
    <location>
        <begin position="244"/>
        <end position="248"/>
    </location>
    <ligand>
        <name>GTP</name>
        <dbReference type="ChEBI" id="CHEBI:37565"/>
    </ligand>
</feature>
<evidence type="ECO:0000256" key="4">
    <source>
        <dbReference type="ARBA" id="ARBA00022619"/>
    </source>
</evidence>
<evidence type="ECO:0000256" key="9">
    <source>
        <dbReference type="ARBA" id="ARBA00023134"/>
    </source>
</evidence>
<dbReference type="FunFam" id="3.40.50.10990:FF:000001">
    <property type="entry name" value="Riboflavin biosynthesis protein RibBA"/>
    <property type="match status" value="1"/>
</dbReference>
<comment type="similarity">
    <text evidence="12">Belongs to the GTP cyclohydrolase II family.</text>
</comment>
<dbReference type="GO" id="GO:0009231">
    <property type="term" value="P:riboflavin biosynthetic process"/>
    <property type="evidence" value="ECO:0007669"/>
    <property type="project" value="UniProtKB-UniRule"/>
</dbReference>
<protein>
    <recommendedName>
        <fullName evidence="12">GTP cyclohydrolase-2</fullName>
        <ecNumber evidence="12">3.5.4.25</ecNumber>
    </recommendedName>
    <alternativeName>
        <fullName evidence="12">GTP cyclohydrolase II</fullName>
    </alternativeName>
</protein>
<reference evidence="14 15" key="1">
    <citation type="submission" date="2018-12" db="EMBL/GenBank/DDBJ databases">
        <authorList>
            <person name="Yang Y."/>
        </authorList>
    </citation>
    <scope>NUCLEOTIDE SEQUENCE [LARGE SCALE GENOMIC DNA]</scope>
    <source>
        <strain evidence="14 15">GSF71</strain>
    </source>
</reference>
<evidence type="ECO:0000259" key="13">
    <source>
        <dbReference type="Pfam" id="PF00925"/>
    </source>
</evidence>
<feature type="active site" description="Nucleophile" evidence="12">
    <location>
        <position position="323"/>
    </location>
</feature>
<dbReference type="Gene3D" id="3.40.50.10990">
    <property type="entry name" value="GTP cyclohydrolase II"/>
    <property type="match status" value="1"/>
</dbReference>
<dbReference type="AlphaFoldDB" id="A0A433JBG6"/>
<keyword evidence="7 12" id="KW-0378">Hydrolase</keyword>
<evidence type="ECO:0000313" key="14">
    <source>
        <dbReference type="EMBL" id="RUQ73806.1"/>
    </source>
</evidence>
<keyword evidence="4 12" id="KW-0686">Riboflavin biosynthesis</keyword>
<feature type="binding site" evidence="12">
    <location>
        <position position="260"/>
    </location>
    <ligand>
        <name>Zn(2+)</name>
        <dbReference type="ChEBI" id="CHEBI:29105"/>
        <note>catalytic</note>
    </ligand>
</feature>
<keyword evidence="15" id="KW-1185">Reference proteome</keyword>
<dbReference type="OrthoDB" id="9793111at2"/>
<accession>A0A433JBG6</accession>
<dbReference type="PANTHER" id="PTHR21327:SF18">
    <property type="entry name" value="3,4-DIHYDROXY-2-BUTANONE 4-PHOSPHATE SYNTHASE"/>
    <property type="match status" value="1"/>
</dbReference>
<proteinExistence type="inferred from homology"/>
<dbReference type="NCBIfam" id="TIGR00505">
    <property type="entry name" value="ribA"/>
    <property type="match status" value="1"/>
</dbReference>
<dbReference type="GO" id="GO:0008686">
    <property type="term" value="F:3,4-dihydroxy-2-butanone-4-phosphate synthase activity"/>
    <property type="evidence" value="ECO:0007669"/>
    <property type="project" value="TreeGrafter"/>
</dbReference>
<dbReference type="CDD" id="cd00641">
    <property type="entry name" value="GTP_cyclohydro2"/>
    <property type="match status" value="1"/>
</dbReference>
<dbReference type="Pfam" id="PF00925">
    <property type="entry name" value="GTP_cyclohydro2"/>
    <property type="match status" value="1"/>
</dbReference>
<dbReference type="EC" id="3.5.4.25" evidence="12"/>
<organism evidence="14 15">
    <name type="scientific">Azospirillum doebereinerae</name>
    <dbReference type="NCBI Taxonomy" id="92933"/>
    <lineage>
        <taxon>Bacteria</taxon>
        <taxon>Pseudomonadati</taxon>
        <taxon>Pseudomonadota</taxon>
        <taxon>Alphaproteobacteria</taxon>
        <taxon>Rhodospirillales</taxon>
        <taxon>Azospirillaceae</taxon>
        <taxon>Azospirillum</taxon>
    </lineage>
</organism>
<comment type="similarity">
    <text evidence="2">In the N-terminal section; belongs to the DHBP synthase family.</text>
</comment>
<feature type="binding site" evidence="12">
    <location>
        <position position="262"/>
    </location>
    <ligand>
        <name>Zn(2+)</name>
        <dbReference type="ChEBI" id="CHEBI:29105"/>
        <note>catalytic</note>
    </ligand>
</feature>
<comment type="pathway">
    <text evidence="1 12">Cofactor biosynthesis; riboflavin biosynthesis; 5-amino-6-(D-ribitylamino)uracil from GTP: step 1/4.</text>
</comment>
<dbReference type="GO" id="GO:0005525">
    <property type="term" value="F:GTP binding"/>
    <property type="evidence" value="ECO:0007669"/>
    <property type="project" value="UniProtKB-KW"/>
</dbReference>
<evidence type="ECO:0000256" key="7">
    <source>
        <dbReference type="ARBA" id="ARBA00022801"/>
    </source>
</evidence>
<feature type="binding site" evidence="12">
    <location>
        <position position="344"/>
    </location>
    <ligand>
        <name>GTP</name>
        <dbReference type="ChEBI" id="CHEBI:37565"/>
    </ligand>
</feature>
<dbReference type="PANTHER" id="PTHR21327">
    <property type="entry name" value="GTP CYCLOHYDROLASE II-RELATED"/>
    <property type="match status" value="1"/>
</dbReference>
<dbReference type="SUPFAM" id="SSF55821">
    <property type="entry name" value="YrdC/RibB"/>
    <property type="match status" value="1"/>
</dbReference>
<sequence length="389" mass="41482">MHAERRPDTRPLIDEAAVRAVDRALAALRRGEVIAIETADGTVGAAVSVESVPLDAVERLKALTGGVPTLAVTRRRAIVLGLAADTDDTAPGVVALGCAGGLSADQAHALADPEHRPDNATLPHGLTAAVMPVDTREAAAVDLARLARLLPAAITAQVVPEDDGAALDAAAWAAEHDLLLVRARDVADYRVHVVRTLRRVADARVPLSGAENTRIYAFRPADGGPEHLAIVIGDPDPEQPVLARLHSECFTGDLLGSLRCDCGDQLRGAIAEIARQGSGVLLYLAQEGRGIGLVNKLRAYRIQDQGFDTVDANEILGFEADERVYLPAAEMLRQLGFSAVRLMTNNPEKLRQLTRCGIAVVERVAHIFPANGHNEGYLRTKAERSGHMF</sequence>
<evidence type="ECO:0000256" key="10">
    <source>
        <dbReference type="ARBA" id="ARBA00043932"/>
    </source>
</evidence>
<comment type="cofactor">
    <cofactor evidence="12">
        <name>Zn(2+)</name>
        <dbReference type="ChEBI" id="CHEBI:29105"/>
    </cofactor>
    <text evidence="12">Binds 1 zinc ion per subunit.</text>
</comment>
<dbReference type="GO" id="GO:0003935">
    <property type="term" value="F:GTP cyclohydrolase II activity"/>
    <property type="evidence" value="ECO:0007669"/>
    <property type="project" value="UniProtKB-UniRule"/>
</dbReference>
<evidence type="ECO:0000313" key="15">
    <source>
        <dbReference type="Proteomes" id="UP000280346"/>
    </source>
</evidence>
<comment type="catalytic activity">
    <reaction evidence="11 12">
        <text>GTP + 4 H2O = 2,5-diamino-6-hydroxy-4-(5-phosphoribosylamino)-pyrimidine + formate + 2 phosphate + 3 H(+)</text>
        <dbReference type="Rhea" id="RHEA:23704"/>
        <dbReference type="ChEBI" id="CHEBI:15377"/>
        <dbReference type="ChEBI" id="CHEBI:15378"/>
        <dbReference type="ChEBI" id="CHEBI:15740"/>
        <dbReference type="ChEBI" id="CHEBI:37565"/>
        <dbReference type="ChEBI" id="CHEBI:43474"/>
        <dbReference type="ChEBI" id="CHEBI:58614"/>
        <dbReference type="EC" id="3.5.4.25"/>
    </reaction>
</comment>
<dbReference type="Gene3D" id="3.90.870.10">
    <property type="entry name" value="DHBP synthase"/>
    <property type="match status" value="1"/>
</dbReference>
<dbReference type="GO" id="GO:0008270">
    <property type="term" value="F:zinc ion binding"/>
    <property type="evidence" value="ECO:0007669"/>
    <property type="project" value="UniProtKB-UniRule"/>
</dbReference>
<dbReference type="HAMAP" id="MF_00179">
    <property type="entry name" value="RibA"/>
    <property type="match status" value="1"/>
</dbReference>
<keyword evidence="8 12" id="KW-0862">Zinc</keyword>
<dbReference type="NCBIfam" id="NF001591">
    <property type="entry name" value="PRK00393.1"/>
    <property type="match status" value="1"/>
</dbReference>
<evidence type="ECO:0000256" key="12">
    <source>
        <dbReference type="HAMAP-Rule" id="MF_00179"/>
    </source>
</evidence>
<keyword evidence="9 12" id="KW-0342">GTP-binding</keyword>
<feature type="binding site" evidence="12">
    <location>
        <position position="309"/>
    </location>
    <ligand>
        <name>GTP</name>
        <dbReference type="ChEBI" id="CHEBI:37565"/>
    </ligand>
</feature>
<keyword evidence="6 12" id="KW-0547">Nucleotide-binding</keyword>
<comment type="function">
    <text evidence="10 12">Catalyzes the conversion of GTP to 2,5-diamino-6-ribosylamino-4(3H)-pyrimidinone 5'-phosphate (DARP), formate and pyrophosphate.</text>
</comment>
<feature type="domain" description="GTP cyclohydrolase II" evidence="13">
    <location>
        <begin position="199"/>
        <end position="364"/>
    </location>
</feature>
<keyword evidence="5 12" id="KW-0479">Metal-binding</keyword>
<feature type="binding site" evidence="12">
    <location>
        <position position="265"/>
    </location>
    <ligand>
        <name>GTP</name>
        <dbReference type="ChEBI" id="CHEBI:37565"/>
    </ligand>
</feature>
<feature type="active site" description="Proton acceptor" evidence="12">
    <location>
        <position position="321"/>
    </location>
</feature>
<comment type="caution">
    <text evidence="14">The sequence shown here is derived from an EMBL/GenBank/DDBJ whole genome shotgun (WGS) entry which is preliminary data.</text>
</comment>
<evidence type="ECO:0000256" key="5">
    <source>
        <dbReference type="ARBA" id="ARBA00022723"/>
    </source>
</evidence>
<dbReference type="EMBL" id="RZIJ01000005">
    <property type="protein sequence ID" value="RUQ73806.1"/>
    <property type="molecule type" value="Genomic_DNA"/>
</dbReference>
<comment type="similarity">
    <text evidence="3">In the C-terminal section; belongs to the GTP cyclohydrolase II family.</text>
</comment>
<evidence type="ECO:0000256" key="1">
    <source>
        <dbReference type="ARBA" id="ARBA00004853"/>
    </source>
</evidence>
<dbReference type="GO" id="GO:0005829">
    <property type="term" value="C:cytosol"/>
    <property type="evidence" value="ECO:0007669"/>
    <property type="project" value="TreeGrafter"/>
</dbReference>
<dbReference type="Proteomes" id="UP000280346">
    <property type="component" value="Unassembled WGS sequence"/>
</dbReference>